<keyword evidence="3" id="KW-1185">Reference proteome</keyword>
<reference evidence="2" key="1">
    <citation type="submission" date="2023-05" db="EMBL/GenBank/DDBJ databases">
        <title>Genome and transcriptome analyses reveal genes involved in the formation of fine ridges on petal epidermal cells in Hibiscus trionum.</title>
        <authorList>
            <person name="Koshimizu S."/>
            <person name="Masuda S."/>
            <person name="Ishii T."/>
            <person name="Shirasu K."/>
            <person name="Hoshino A."/>
            <person name="Arita M."/>
        </authorList>
    </citation>
    <scope>NUCLEOTIDE SEQUENCE</scope>
    <source>
        <strain evidence="2">Hamamatsu line</strain>
    </source>
</reference>
<dbReference type="Proteomes" id="UP001165190">
    <property type="component" value="Unassembled WGS sequence"/>
</dbReference>
<comment type="similarity">
    <text evidence="1">Belongs to the LOR family.</text>
</comment>
<dbReference type="InterPro" id="IPR038595">
    <property type="entry name" value="LOR_sf"/>
</dbReference>
<dbReference type="Pfam" id="PF04525">
    <property type="entry name" value="LOR"/>
    <property type="match status" value="1"/>
</dbReference>
<accession>A0A9W7I4P1</accession>
<dbReference type="InterPro" id="IPR007612">
    <property type="entry name" value="LOR"/>
</dbReference>
<protein>
    <recommendedName>
        <fullName evidence="4">Protein LURP-one-related 15</fullName>
    </recommendedName>
</protein>
<comment type="caution">
    <text evidence="2">The sequence shown here is derived from an EMBL/GenBank/DDBJ whole genome shotgun (WGS) entry which is preliminary data.</text>
</comment>
<organism evidence="2 3">
    <name type="scientific">Hibiscus trionum</name>
    <name type="common">Flower of an hour</name>
    <dbReference type="NCBI Taxonomy" id="183268"/>
    <lineage>
        <taxon>Eukaryota</taxon>
        <taxon>Viridiplantae</taxon>
        <taxon>Streptophyta</taxon>
        <taxon>Embryophyta</taxon>
        <taxon>Tracheophyta</taxon>
        <taxon>Spermatophyta</taxon>
        <taxon>Magnoliopsida</taxon>
        <taxon>eudicotyledons</taxon>
        <taxon>Gunneridae</taxon>
        <taxon>Pentapetalae</taxon>
        <taxon>rosids</taxon>
        <taxon>malvids</taxon>
        <taxon>Malvales</taxon>
        <taxon>Malvaceae</taxon>
        <taxon>Malvoideae</taxon>
        <taxon>Hibiscus</taxon>
    </lineage>
</organism>
<sequence length="164" mass="18296">MAYSYSNSNSNPNPSSSSNQLLANPVSIIGPHFCAPHHVDLPIIRNVVSMTEGNFVVVDINDNILFKVKEKFPSLHHRRILLDGAGNPIVTLKRKMVSAHDKWQVFKGESTDASDLLFSARRSSMFQLKTKLDVFLANNTKEEVCDFKVKGSWSERSCVVYAGV</sequence>
<gene>
    <name evidence="2" type="ORF">HRI_002661800</name>
</gene>
<dbReference type="PANTHER" id="PTHR31087">
    <property type="match status" value="1"/>
</dbReference>
<evidence type="ECO:0008006" key="4">
    <source>
        <dbReference type="Google" id="ProtNLM"/>
    </source>
</evidence>
<dbReference type="AlphaFoldDB" id="A0A9W7I4P1"/>
<evidence type="ECO:0000313" key="3">
    <source>
        <dbReference type="Proteomes" id="UP001165190"/>
    </source>
</evidence>
<name>A0A9W7I4P1_HIBTR</name>
<evidence type="ECO:0000256" key="1">
    <source>
        <dbReference type="ARBA" id="ARBA00005437"/>
    </source>
</evidence>
<evidence type="ECO:0000313" key="2">
    <source>
        <dbReference type="EMBL" id="GMI89925.1"/>
    </source>
</evidence>
<dbReference type="SUPFAM" id="SSF54518">
    <property type="entry name" value="Tubby C-terminal domain-like"/>
    <property type="match status" value="1"/>
</dbReference>
<dbReference type="OrthoDB" id="97518at2759"/>
<dbReference type="EMBL" id="BSYR01000023">
    <property type="protein sequence ID" value="GMI89925.1"/>
    <property type="molecule type" value="Genomic_DNA"/>
</dbReference>
<dbReference type="InterPro" id="IPR025659">
    <property type="entry name" value="Tubby-like_C"/>
</dbReference>
<proteinExistence type="inferred from homology"/>
<dbReference type="PANTHER" id="PTHR31087:SF162">
    <property type="entry name" value="PROTEIN LURP-ONE-RELATED 10-LIKE"/>
    <property type="match status" value="1"/>
</dbReference>
<dbReference type="Gene3D" id="2.40.160.200">
    <property type="entry name" value="LURP1-related"/>
    <property type="match status" value="1"/>
</dbReference>